<accession>A0ABP7RAJ2</accession>
<comment type="caution">
    <text evidence="1">The sequence shown here is derived from an EMBL/GenBank/DDBJ whole genome shotgun (WGS) entry which is preliminary data.</text>
</comment>
<dbReference type="RefSeq" id="WP_344869368.1">
    <property type="nucleotide sequence ID" value="NZ_BAABBP010000013.1"/>
</dbReference>
<evidence type="ECO:0000313" key="1">
    <source>
        <dbReference type="EMBL" id="GAA3994663.1"/>
    </source>
</evidence>
<gene>
    <name evidence="1" type="ORF">GCM10022279_17820</name>
</gene>
<reference evidence="2" key="1">
    <citation type="journal article" date="2019" name="Int. J. Syst. Evol. Microbiol.">
        <title>The Global Catalogue of Microorganisms (GCM) 10K type strain sequencing project: providing services to taxonomists for standard genome sequencing and annotation.</title>
        <authorList>
            <consortium name="The Broad Institute Genomics Platform"/>
            <consortium name="The Broad Institute Genome Sequencing Center for Infectious Disease"/>
            <person name="Wu L."/>
            <person name="Ma J."/>
        </authorList>
    </citation>
    <scope>NUCLEOTIDE SEQUENCE [LARGE SCALE GENOMIC DNA]</scope>
    <source>
        <strain evidence="2">JCM 17561</strain>
    </source>
</reference>
<organism evidence="1 2">
    <name type="scientific">Comamonas faecalis</name>
    <dbReference type="NCBI Taxonomy" id="1387849"/>
    <lineage>
        <taxon>Bacteria</taxon>
        <taxon>Pseudomonadati</taxon>
        <taxon>Pseudomonadota</taxon>
        <taxon>Betaproteobacteria</taxon>
        <taxon>Burkholderiales</taxon>
        <taxon>Comamonadaceae</taxon>
        <taxon>Comamonas</taxon>
    </lineage>
</organism>
<dbReference type="EMBL" id="BAABBP010000013">
    <property type="protein sequence ID" value="GAA3994663.1"/>
    <property type="molecule type" value="Genomic_DNA"/>
</dbReference>
<keyword evidence="2" id="KW-1185">Reference proteome</keyword>
<name>A0ABP7RAJ2_9BURK</name>
<proteinExistence type="predicted"/>
<sequence>MSTSASAVRLYSAPPRAMSRAAERIVLLSGSYQLMMQQPERSPWADRRLFETEENLRAFAHDYISQATTDLYFHAFLSREAAAGRRFSSTLAQGAFFQAGVVAPPESLIYEKTPGFGGC</sequence>
<dbReference type="Proteomes" id="UP001501627">
    <property type="component" value="Unassembled WGS sequence"/>
</dbReference>
<evidence type="ECO:0000313" key="2">
    <source>
        <dbReference type="Proteomes" id="UP001501627"/>
    </source>
</evidence>
<protein>
    <submittedName>
        <fullName evidence="1">Uncharacterized protein</fullName>
    </submittedName>
</protein>